<proteinExistence type="predicted"/>
<feature type="region of interest" description="Disordered" evidence="1">
    <location>
        <begin position="83"/>
        <end position="103"/>
    </location>
</feature>
<dbReference type="AlphaFoldDB" id="M8AMU6"/>
<gene>
    <name evidence="2" type="ORF">TRIUR3_13167</name>
</gene>
<evidence type="ECO:0000256" key="1">
    <source>
        <dbReference type="SAM" id="MobiDB-lite"/>
    </source>
</evidence>
<organism evidence="2">
    <name type="scientific">Triticum urartu</name>
    <name type="common">Red wild einkorn</name>
    <name type="synonym">Crithodium urartu</name>
    <dbReference type="NCBI Taxonomy" id="4572"/>
    <lineage>
        <taxon>Eukaryota</taxon>
        <taxon>Viridiplantae</taxon>
        <taxon>Streptophyta</taxon>
        <taxon>Embryophyta</taxon>
        <taxon>Tracheophyta</taxon>
        <taxon>Spermatophyta</taxon>
        <taxon>Magnoliopsida</taxon>
        <taxon>Liliopsida</taxon>
        <taxon>Poales</taxon>
        <taxon>Poaceae</taxon>
        <taxon>BOP clade</taxon>
        <taxon>Pooideae</taxon>
        <taxon>Triticodae</taxon>
        <taxon>Triticeae</taxon>
        <taxon>Triticinae</taxon>
        <taxon>Triticum</taxon>
    </lineage>
</organism>
<protein>
    <submittedName>
        <fullName evidence="2">Uncharacterized protein</fullName>
    </submittedName>
</protein>
<feature type="compositionally biased region" description="Gly residues" evidence="1">
    <location>
        <begin position="92"/>
        <end position="103"/>
    </location>
</feature>
<accession>M8AMU6</accession>
<dbReference type="EMBL" id="KD032063">
    <property type="protein sequence ID" value="EMS66420.1"/>
    <property type="molecule type" value="Genomic_DNA"/>
</dbReference>
<reference evidence="2" key="1">
    <citation type="journal article" date="2013" name="Nature">
        <title>Draft genome of the wheat A-genome progenitor Triticum urartu.</title>
        <authorList>
            <person name="Ling H.Q."/>
            <person name="Zhao S."/>
            <person name="Liu D."/>
            <person name="Wang J."/>
            <person name="Sun H."/>
            <person name="Zhang C."/>
            <person name="Fan H."/>
            <person name="Li D."/>
            <person name="Dong L."/>
            <person name="Tao Y."/>
            <person name="Gao C."/>
            <person name="Wu H."/>
            <person name="Li Y."/>
            <person name="Cui Y."/>
            <person name="Guo X."/>
            <person name="Zheng S."/>
            <person name="Wang B."/>
            <person name="Yu K."/>
            <person name="Liang Q."/>
            <person name="Yang W."/>
            <person name="Lou X."/>
            <person name="Chen J."/>
            <person name="Feng M."/>
            <person name="Jian J."/>
            <person name="Zhang X."/>
            <person name="Luo G."/>
            <person name="Jiang Y."/>
            <person name="Liu J."/>
            <person name="Wang Z."/>
            <person name="Sha Y."/>
            <person name="Zhang B."/>
            <person name="Wu H."/>
            <person name="Tang D."/>
            <person name="Shen Q."/>
            <person name="Xue P."/>
            <person name="Zou S."/>
            <person name="Wang X."/>
            <person name="Liu X."/>
            <person name="Wang F."/>
            <person name="Yang Y."/>
            <person name="An X."/>
            <person name="Dong Z."/>
            <person name="Zhang K."/>
            <person name="Zhang X."/>
            <person name="Luo M.C."/>
            <person name="Dvorak J."/>
            <person name="Tong Y."/>
            <person name="Wang J."/>
            <person name="Yang H."/>
            <person name="Li Z."/>
            <person name="Wang D."/>
            <person name="Zhang A."/>
            <person name="Wang J."/>
        </authorList>
    </citation>
    <scope>NUCLEOTIDE SEQUENCE</scope>
</reference>
<sequence length="103" mass="10693">MAAVPCRTKRPLVGFSQISSTRGEGTEGARERTMRAVEQGIERGGAGDLARQGRGQLLMRQKSTNARCVFARAALDAFEEQLDAVEEDSQGGPAGGGTAGLGG</sequence>
<evidence type="ECO:0000313" key="2">
    <source>
        <dbReference type="EMBL" id="EMS66420.1"/>
    </source>
</evidence>
<name>M8AMU6_TRIUA</name>